<dbReference type="Pfam" id="PF00003">
    <property type="entry name" value="7tm_3"/>
    <property type="match status" value="1"/>
</dbReference>
<evidence type="ECO:0000259" key="12">
    <source>
        <dbReference type="PROSITE" id="PS50259"/>
    </source>
</evidence>
<organism evidence="13 14">
    <name type="scientific">Heterocephalus glaber</name>
    <name type="common">Naked mole rat</name>
    <dbReference type="NCBI Taxonomy" id="10181"/>
    <lineage>
        <taxon>Eukaryota</taxon>
        <taxon>Metazoa</taxon>
        <taxon>Chordata</taxon>
        <taxon>Craniata</taxon>
        <taxon>Vertebrata</taxon>
        <taxon>Euteleostomi</taxon>
        <taxon>Mammalia</taxon>
        <taxon>Eutheria</taxon>
        <taxon>Euarchontoglires</taxon>
        <taxon>Glires</taxon>
        <taxon>Rodentia</taxon>
        <taxon>Hystricomorpha</taxon>
        <taxon>Bathyergidae</taxon>
        <taxon>Heterocephalus</taxon>
    </lineage>
</organism>
<evidence type="ECO:0000256" key="1">
    <source>
        <dbReference type="ARBA" id="ARBA00004651"/>
    </source>
</evidence>
<evidence type="ECO:0000256" key="9">
    <source>
        <dbReference type="ARBA" id="ARBA00023180"/>
    </source>
</evidence>
<dbReference type="GO" id="GO:0004930">
    <property type="term" value="F:G protein-coupled receptor activity"/>
    <property type="evidence" value="ECO:0007669"/>
    <property type="project" value="UniProtKB-KW"/>
</dbReference>
<dbReference type="InterPro" id="IPR000068">
    <property type="entry name" value="GPCR_3_Ca_sens_rcpt-rel"/>
</dbReference>
<evidence type="ECO:0000256" key="10">
    <source>
        <dbReference type="ARBA" id="ARBA00023224"/>
    </source>
</evidence>
<dbReference type="Gene3D" id="2.10.50.30">
    <property type="entry name" value="GPCR, family 3, nine cysteines domain"/>
    <property type="match status" value="1"/>
</dbReference>
<feature type="transmembrane region" description="Helical" evidence="11">
    <location>
        <begin position="12"/>
        <end position="30"/>
    </location>
</feature>
<evidence type="ECO:0000313" key="13">
    <source>
        <dbReference type="EMBL" id="EHB03862.1"/>
    </source>
</evidence>
<gene>
    <name evidence="13" type="ORF">GW7_05459</name>
</gene>
<dbReference type="Pfam" id="PF07562">
    <property type="entry name" value="NCD3G"/>
    <property type="match status" value="1"/>
</dbReference>
<dbReference type="InterPro" id="IPR038550">
    <property type="entry name" value="GPCR_3_9-Cys_sf"/>
</dbReference>
<protein>
    <submittedName>
        <fullName evidence="13">Vomeronasal type-2 receptor 26</fullName>
    </submittedName>
</protein>
<dbReference type="STRING" id="10181.G5B3K3"/>
<name>G5B3K3_HETGA</name>
<evidence type="ECO:0000256" key="8">
    <source>
        <dbReference type="ARBA" id="ARBA00023170"/>
    </source>
</evidence>
<comment type="subcellular location">
    <subcellularLocation>
        <location evidence="1">Cell membrane</location>
        <topology evidence="1">Multi-pass membrane protein</topology>
    </subcellularLocation>
</comment>
<evidence type="ECO:0000256" key="11">
    <source>
        <dbReference type="SAM" id="Phobius"/>
    </source>
</evidence>
<feature type="domain" description="G-protein coupled receptors family 3 profile" evidence="12">
    <location>
        <begin position="1"/>
        <end position="167"/>
    </location>
</feature>
<dbReference type="AlphaFoldDB" id="G5B3K3"/>
<evidence type="ECO:0000256" key="3">
    <source>
        <dbReference type="ARBA" id="ARBA00022692"/>
    </source>
</evidence>
<dbReference type="GO" id="GO:0005886">
    <property type="term" value="C:plasma membrane"/>
    <property type="evidence" value="ECO:0007669"/>
    <property type="project" value="UniProtKB-SubCell"/>
</dbReference>
<dbReference type="InterPro" id="IPR004073">
    <property type="entry name" value="GPCR_3_vmron_rcpt_2"/>
</dbReference>
<dbReference type="InterPro" id="IPR011500">
    <property type="entry name" value="GPCR_3_9-Cys_dom"/>
</dbReference>
<feature type="transmembrane region" description="Helical" evidence="11">
    <location>
        <begin position="62"/>
        <end position="80"/>
    </location>
</feature>
<reference evidence="13 14" key="1">
    <citation type="journal article" date="2011" name="Nature">
        <title>Genome sequencing reveals insights into physiology and longevity of the naked mole rat.</title>
        <authorList>
            <person name="Kim E.B."/>
            <person name="Fang X."/>
            <person name="Fushan A.A."/>
            <person name="Huang Z."/>
            <person name="Lobanov A.V."/>
            <person name="Han L."/>
            <person name="Marino S.M."/>
            <person name="Sun X."/>
            <person name="Turanov A.A."/>
            <person name="Yang P."/>
            <person name="Yim S.H."/>
            <person name="Zhao X."/>
            <person name="Kasaikina M.V."/>
            <person name="Stoletzki N."/>
            <person name="Peng C."/>
            <person name="Polak P."/>
            <person name="Xiong Z."/>
            <person name="Kiezun A."/>
            <person name="Zhu Y."/>
            <person name="Chen Y."/>
            <person name="Kryukov G.V."/>
            <person name="Zhang Q."/>
            <person name="Peshkin L."/>
            <person name="Yang L."/>
            <person name="Bronson R.T."/>
            <person name="Buffenstein R."/>
            <person name="Wang B."/>
            <person name="Han C."/>
            <person name="Li Q."/>
            <person name="Chen L."/>
            <person name="Zhao W."/>
            <person name="Sunyaev S.R."/>
            <person name="Park T.J."/>
            <person name="Zhang G."/>
            <person name="Wang J."/>
            <person name="Gladyshev V.N."/>
        </authorList>
    </citation>
    <scope>NUCLEOTIDE SEQUENCE [LARGE SCALE GENOMIC DNA]</scope>
</reference>
<evidence type="ECO:0000256" key="6">
    <source>
        <dbReference type="ARBA" id="ARBA00023040"/>
    </source>
</evidence>
<keyword evidence="3 11" id="KW-0812">Transmembrane</keyword>
<dbReference type="PANTHER" id="PTHR24061:SF545">
    <property type="entry name" value="VOMERONASAL 2, RECEPTOR 118-RELATED"/>
    <property type="match status" value="1"/>
</dbReference>
<dbReference type="PRINTS" id="PR01535">
    <property type="entry name" value="VOMERONASL2R"/>
</dbReference>
<dbReference type="InterPro" id="IPR017978">
    <property type="entry name" value="GPCR_3_C"/>
</dbReference>
<dbReference type="EMBL" id="JH168271">
    <property type="protein sequence ID" value="EHB03862.1"/>
    <property type="molecule type" value="Genomic_DNA"/>
</dbReference>
<evidence type="ECO:0000256" key="5">
    <source>
        <dbReference type="ARBA" id="ARBA00022989"/>
    </source>
</evidence>
<dbReference type="InParanoid" id="G5B3K3"/>
<keyword evidence="5 11" id="KW-1133">Transmembrane helix</keyword>
<proteinExistence type="predicted"/>
<dbReference type="Proteomes" id="UP000006813">
    <property type="component" value="Unassembled WGS sequence"/>
</dbReference>
<keyword evidence="9" id="KW-0325">Glycoprotein</keyword>
<dbReference type="PANTHER" id="PTHR24061">
    <property type="entry name" value="CALCIUM-SENSING RECEPTOR-RELATED"/>
    <property type="match status" value="1"/>
</dbReference>
<keyword evidence="10" id="KW-0807">Transducer</keyword>
<evidence type="ECO:0000256" key="2">
    <source>
        <dbReference type="ARBA" id="ARBA00022475"/>
    </source>
</evidence>
<accession>G5B3K3</accession>
<keyword evidence="6" id="KW-0297">G-protein coupled receptor</keyword>
<dbReference type="Gene3D" id="3.40.50.2300">
    <property type="match status" value="2"/>
</dbReference>
<keyword evidence="4" id="KW-0732">Signal</keyword>
<dbReference type="SUPFAM" id="SSF53822">
    <property type="entry name" value="Periplasmic binding protein-like I"/>
    <property type="match status" value="1"/>
</dbReference>
<keyword evidence="7 11" id="KW-0472">Membrane</keyword>
<evidence type="ECO:0000313" key="14">
    <source>
        <dbReference type="Proteomes" id="UP000006813"/>
    </source>
</evidence>
<evidence type="ECO:0000256" key="4">
    <source>
        <dbReference type="ARBA" id="ARBA00022729"/>
    </source>
</evidence>
<sequence length="318" mass="35746">MRQLLISELPNYIIPICSMFQLTLCGVWMGSNPPYLDTDAHSDHGHIIIVCNKGSLNAFYCVLGYLGPLALVSVTVALLARNLPNTFNEAKFLPEDAFLTLYWFQNFHCLFSDSVCSFKDCTPNASLAWLPMNHFDLAMSDRSYTIYNSVYAMACALQEMLLPQVQMEPIGNENAMLFSLCQLHAFLKDLQFNNPAGDQVNLDKKSKVDAMYESLNFWNFPESPRFRVKIGEFSPHVPFGQQLSLSEDTVEWTTGITETPHSISSESHNPGFRKSSQEGKASCCFDCIPCPENEIANQKDECMLIDKLSTSLVSPIYP</sequence>
<dbReference type="InterPro" id="IPR028082">
    <property type="entry name" value="Peripla_BP_I"/>
</dbReference>
<evidence type="ECO:0000256" key="7">
    <source>
        <dbReference type="ARBA" id="ARBA00023136"/>
    </source>
</evidence>
<keyword evidence="2" id="KW-1003">Cell membrane</keyword>
<dbReference type="PROSITE" id="PS50259">
    <property type="entry name" value="G_PROTEIN_RECEP_F3_4"/>
    <property type="match status" value="1"/>
</dbReference>
<keyword evidence="8 13" id="KW-0675">Receptor</keyword>